<organism evidence="6 7">
    <name type="scientific">Daejeonella lutea</name>
    <dbReference type="NCBI Taxonomy" id="572036"/>
    <lineage>
        <taxon>Bacteria</taxon>
        <taxon>Pseudomonadati</taxon>
        <taxon>Bacteroidota</taxon>
        <taxon>Sphingobacteriia</taxon>
        <taxon>Sphingobacteriales</taxon>
        <taxon>Sphingobacteriaceae</taxon>
        <taxon>Daejeonella</taxon>
    </lineage>
</organism>
<feature type="transmembrane region" description="Helical" evidence="4">
    <location>
        <begin position="341"/>
        <end position="364"/>
    </location>
</feature>
<accession>A0A1T5AWB1</accession>
<dbReference type="InterPro" id="IPR001173">
    <property type="entry name" value="Glyco_trans_2-like"/>
</dbReference>
<dbReference type="STRING" id="572036.SAMN05661099_1055"/>
<dbReference type="EMBL" id="FUYR01000001">
    <property type="protein sequence ID" value="SKB38893.1"/>
    <property type="molecule type" value="Genomic_DNA"/>
</dbReference>
<dbReference type="Proteomes" id="UP000189981">
    <property type="component" value="Unassembled WGS sequence"/>
</dbReference>
<feature type="transmembrane region" description="Helical" evidence="4">
    <location>
        <begin position="285"/>
        <end position="304"/>
    </location>
</feature>
<dbReference type="AlphaFoldDB" id="A0A1T5AWB1"/>
<dbReference type="SUPFAM" id="SSF53448">
    <property type="entry name" value="Nucleotide-diphospho-sugar transferases"/>
    <property type="match status" value="1"/>
</dbReference>
<name>A0A1T5AWB1_9SPHI</name>
<evidence type="ECO:0000259" key="5">
    <source>
        <dbReference type="Pfam" id="PF00535"/>
    </source>
</evidence>
<dbReference type="PANTHER" id="PTHR43630:SF1">
    <property type="entry name" value="POLY-BETA-1,6-N-ACETYL-D-GLUCOSAMINE SYNTHASE"/>
    <property type="match status" value="1"/>
</dbReference>
<keyword evidence="2" id="KW-0328">Glycosyltransferase</keyword>
<dbReference type="PANTHER" id="PTHR43630">
    <property type="entry name" value="POLY-BETA-1,6-N-ACETYL-D-GLUCOSAMINE SYNTHASE"/>
    <property type="match status" value="1"/>
</dbReference>
<evidence type="ECO:0000256" key="1">
    <source>
        <dbReference type="ARBA" id="ARBA00006739"/>
    </source>
</evidence>
<dbReference type="Gene3D" id="3.90.550.10">
    <property type="entry name" value="Spore Coat Polysaccharide Biosynthesis Protein SpsA, Chain A"/>
    <property type="match status" value="1"/>
</dbReference>
<evidence type="ECO:0000313" key="6">
    <source>
        <dbReference type="EMBL" id="SKB38893.1"/>
    </source>
</evidence>
<dbReference type="Pfam" id="PF00535">
    <property type="entry name" value="Glycos_transf_2"/>
    <property type="match status" value="1"/>
</dbReference>
<dbReference type="GO" id="GO:0016757">
    <property type="term" value="F:glycosyltransferase activity"/>
    <property type="evidence" value="ECO:0007669"/>
    <property type="project" value="UniProtKB-KW"/>
</dbReference>
<feature type="transmembrane region" description="Helical" evidence="4">
    <location>
        <begin position="310"/>
        <end position="329"/>
    </location>
</feature>
<reference evidence="7" key="1">
    <citation type="submission" date="2017-02" db="EMBL/GenBank/DDBJ databases">
        <authorList>
            <person name="Varghese N."/>
            <person name="Submissions S."/>
        </authorList>
    </citation>
    <scope>NUCLEOTIDE SEQUENCE [LARGE SCALE GENOMIC DNA]</scope>
    <source>
        <strain evidence="7">DSM 22385</strain>
    </source>
</reference>
<keyword evidence="4" id="KW-0472">Membrane</keyword>
<feature type="domain" description="Glycosyltransferase 2-like" evidence="5">
    <location>
        <begin position="47"/>
        <end position="174"/>
    </location>
</feature>
<protein>
    <submittedName>
        <fullName evidence="6">Glycosyltransferase, catalytic subunit of cellulose synthase and poly-beta-1,6-N-acetylglucosamine synthase</fullName>
    </submittedName>
</protein>
<evidence type="ECO:0000313" key="7">
    <source>
        <dbReference type="Proteomes" id="UP000189981"/>
    </source>
</evidence>
<feature type="transmembrane region" description="Helical" evidence="4">
    <location>
        <begin position="6"/>
        <end position="25"/>
    </location>
</feature>
<proteinExistence type="inferred from homology"/>
<gene>
    <name evidence="6" type="ORF">SAMN05661099_1055</name>
</gene>
<evidence type="ECO:0000256" key="2">
    <source>
        <dbReference type="ARBA" id="ARBA00022676"/>
    </source>
</evidence>
<dbReference type="RefSeq" id="WP_245803463.1">
    <property type="nucleotide sequence ID" value="NZ_FUYR01000001.1"/>
</dbReference>
<keyword evidence="4" id="KW-0812">Transmembrane</keyword>
<sequence length="371" mass="43078">MDYLYIIVLIAFQICFLIQLYYLIVINRKLATYKIAEPESFIESPVSVIICARNELNNLQKNLILFLEQDHPDFEVVVVNDCSNDGTDWYLRDLSAVHPNLKVVTLSDHPRFKHGKKFAVTLGIKASKNENMIFSDADCRPASKFWLSRMQRHFRDNTEIVLGYSPYESTGGLLNKIIRFETFSTALNYISFALSGMPYMGVGRNLAYKKSLFFRGKGFASHMHILSGDDDLFVNQNASDLNTSIEIHPDAQVWSEPKHTYGGYFNQKIRHQGAGKAYQLRHKQILSLQAGSGVLFYILLFALIVIQAQWWLILSIYLIRLAVQLFVYVPCFRKLSYPDLIWWLPILDFIYYLYIMVLSFVSLFKKRLEWK</sequence>
<comment type="similarity">
    <text evidence="1">Belongs to the glycosyltransferase 2 family.</text>
</comment>
<dbReference type="InterPro" id="IPR029044">
    <property type="entry name" value="Nucleotide-diphossugar_trans"/>
</dbReference>
<evidence type="ECO:0000256" key="4">
    <source>
        <dbReference type="SAM" id="Phobius"/>
    </source>
</evidence>
<evidence type="ECO:0000256" key="3">
    <source>
        <dbReference type="ARBA" id="ARBA00022679"/>
    </source>
</evidence>
<keyword evidence="4" id="KW-1133">Transmembrane helix</keyword>
<keyword evidence="7" id="KW-1185">Reference proteome</keyword>
<keyword evidence="3 6" id="KW-0808">Transferase</keyword>